<feature type="transmembrane region" description="Helical" evidence="2">
    <location>
        <begin position="264"/>
        <end position="283"/>
    </location>
</feature>
<feature type="transmembrane region" description="Helical" evidence="2">
    <location>
        <begin position="19"/>
        <end position="35"/>
    </location>
</feature>
<dbReference type="Proteomes" id="UP000315133">
    <property type="component" value="Unassembled WGS sequence"/>
</dbReference>
<accession>A0A543KRL6</accession>
<feature type="transmembrane region" description="Helical" evidence="2">
    <location>
        <begin position="174"/>
        <end position="201"/>
    </location>
</feature>
<evidence type="ECO:0000313" key="4">
    <source>
        <dbReference type="Proteomes" id="UP000315133"/>
    </source>
</evidence>
<protein>
    <recommendedName>
        <fullName evidence="5">4-amino-4-deoxy-L-arabinose transferase-like glycosyltransferase</fullName>
    </recommendedName>
</protein>
<feature type="transmembrane region" description="Helical" evidence="2">
    <location>
        <begin position="295"/>
        <end position="313"/>
    </location>
</feature>
<feature type="transmembrane region" description="Helical" evidence="2">
    <location>
        <begin position="380"/>
        <end position="400"/>
    </location>
</feature>
<dbReference type="AlphaFoldDB" id="A0A543KRL6"/>
<feature type="region of interest" description="Disordered" evidence="1">
    <location>
        <begin position="561"/>
        <end position="580"/>
    </location>
</feature>
<sequence>MDGGSGGPRPRERDPQSRLVAALAVALACFALWRVRQGVDHGDGAHVVAQAVRMARGATPFVDEMNAQALGALLAVPFTWVWLQVVGLEGIVLASRVWYLALAFSAGALCYRALRTGLRPLPALAGAVLACTPTAYNLLVTSYNTVPGLALAVATFAGWAALTRPSGRWAAVGGLALALAVLSHPASLPAAAVLGLVLLVLARHRAGVVRGLLLGGGGLSLLVLVWVVAGPGLGALLETLSYTADYQAGRPHPLDRVQDTTGRLVRALVAPATWPAICLAALAALPPLPDRARGAALALVPVAMALPALLSLPTEGQPVVGATSGTYAILLCALLLLPVALSARQEPVLRLLLLVAGPTAVVGLLTYAATTSSSARWGAVVPPVVPLLGVLGVGVVLLCARRGVAPGIAVACLLLPLLGVQSLHAFRDPAPWVAHVRIPEGPNAGLRTTPGRAAEDCGFRTAAASWIAPGESVLAYAGPAVYLYTDGPAATNIVWLAGFGKANRTTVERLDEQGAWPDVVTVLASVARAWDEHAADDPLLRRLERDYGEPVPAGPFWVLRRDGTTTPPGGEPDLAACGLS</sequence>
<gene>
    <name evidence="3" type="ORF">FB476_2637</name>
</gene>
<dbReference type="RefSeq" id="WP_141819486.1">
    <property type="nucleotide sequence ID" value="NZ_BAAAIL010000001.1"/>
</dbReference>
<keyword evidence="2" id="KW-0812">Transmembrane</keyword>
<organism evidence="3 4">
    <name type="scientific">Ornithinimicrobium humiphilum</name>
    <dbReference type="NCBI Taxonomy" id="125288"/>
    <lineage>
        <taxon>Bacteria</taxon>
        <taxon>Bacillati</taxon>
        <taxon>Actinomycetota</taxon>
        <taxon>Actinomycetes</taxon>
        <taxon>Micrococcales</taxon>
        <taxon>Ornithinimicrobiaceae</taxon>
        <taxon>Ornithinimicrobium</taxon>
    </lineage>
</organism>
<evidence type="ECO:0000256" key="1">
    <source>
        <dbReference type="SAM" id="MobiDB-lite"/>
    </source>
</evidence>
<feature type="transmembrane region" description="Helical" evidence="2">
    <location>
        <begin position="348"/>
        <end position="368"/>
    </location>
</feature>
<keyword evidence="4" id="KW-1185">Reference proteome</keyword>
<dbReference type="EMBL" id="VFPU01000001">
    <property type="protein sequence ID" value="TQM97714.1"/>
    <property type="molecule type" value="Genomic_DNA"/>
</dbReference>
<evidence type="ECO:0008006" key="5">
    <source>
        <dbReference type="Google" id="ProtNLM"/>
    </source>
</evidence>
<reference evidence="3 4" key="1">
    <citation type="submission" date="2019-06" db="EMBL/GenBank/DDBJ databases">
        <title>Sequencing the genomes of 1000 actinobacteria strains.</title>
        <authorList>
            <person name="Klenk H.-P."/>
        </authorList>
    </citation>
    <scope>NUCLEOTIDE SEQUENCE [LARGE SCALE GENOMIC DNA]</scope>
    <source>
        <strain evidence="3 4">DSM 12362</strain>
    </source>
</reference>
<dbReference type="OrthoDB" id="4848238at2"/>
<feature type="transmembrane region" description="Helical" evidence="2">
    <location>
        <begin position="319"/>
        <end position="341"/>
    </location>
</feature>
<keyword evidence="2" id="KW-1133">Transmembrane helix</keyword>
<feature type="transmembrane region" description="Helical" evidence="2">
    <location>
        <begin position="146"/>
        <end position="162"/>
    </location>
</feature>
<feature type="transmembrane region" description="Helical" evidence="2">
    <location>
        <begin position="407"/>
        <end position="426"/>
    </location>
</feature>
<keyword evidence="2" id="KW-0472">Membrane</keyword>
<evidence type="ECO:0000256" key="2">
    <source>
        <dbReference type="SAM" id="Phobius"/>
    </source>
</evidence>
<proteinExistence type="predicted"/>
<name>A0A543KRL6_9MICO</name>
<feature type="transmembrane region" description="Helical" evidence="2">
    <location>
        <begin position="208"/>
        <end position="229"/>
    </location>
</feature>
<comment type="caution">
    <text evidence="3">The sequence shown here is derived from an EMBL/GenBank/DDBJ whole genome shotgun (WGS) entry which is preliminary data.</text>
</comment>
<evidence type="ECO:0000313" key="3">
    <source>
        <dbReference type="EMBL" id="TQM97714.1"/>
    </source>
</evidence>